<dbReference type="Pfam" id="PF01633">
    <property type="entry name" value="Choline_kinase"/>
    <property type="match status" value="1"/>
</dbReference>
<feature type="region of interest" description="Disordered" evidence="2">
    <location>
        <begin position="213"/>
        <end position="239"/>
    </location>
</feature>
<dbReference type="GO" id="GO:0005737">
    <property type="term" value="C:cytoplasm"/>
    <property type="evidence" value="ECO:0007669"/>
    <property type="project" value="TreeGrafter"/>
</dbReference>
<dbReference type="PANTHER" id="PTHR22603:SF93">
    <property type="entry name" value="RE24176P"/>
    <property type="match status" value="1"/>
</dbReference>
<dbReference type="Gene3D" id="3.30.200.20">
    <property type="entry name" value="Phosphorylase Kinase, domain 1"/>
    <property type="match status" value="1"/>
</dbReference>
<sequence length="760" mass="85831">MSDSPSLNANGQPLKSALKTEDENDRSCSQFTKVVQIAEPELELAPAPEQQQPGDLPSPKRRFPANIAKRLSGRPHLPSTTSSQSSLSALATPEVVQSPDAMEETGESSDAPHRKQQYVSQKLLSQVSDWLEHERRRKHARESRTGHHTFSRRKRHDKHDGESEEAPGPRARTDSIDSNSSEMALDKLQRIIEDNMSALGLDSVPHLGPKLGRPSLHRHKKSGSRSFLQRNASSDTDYVDGDAMVPSCDVVLDNTKTMSYSSGKSTENLAATGKAESKERDAWSIFRNEIIRLTHTLRIKGWRQVPLEGGDRISVQRLSGALTNAVYVVTPPDDLEKVHGKKLPSKLLLRIYGPNVEQLIDRDVELGVLKRLARKKIGPRLLGTFRNGRFEEYFNSTTLTAENLREPETFKSIAKRMRELHDGVEVLDHEREAGPSVWCNWDKWVDTVEKNVLMLDEETRNKANGRARDAIFCGEGFVCGAEWPVFKAMVEKYRAHLESIYRSKKELNGRMVFAHNDTQYGNILRVRPDDSKSPLLQPANEHKQLVVIDFEYAAPNVPGQEFANHFTEWAYNYHDAIAPYACRAELYPPPDVQRRFIKAYVEHRPKFPHRGSTPRMSPLDTPTGGVTPAFGAASSSSSIVDFMLDARVPSGQWTESERQREEQTDKVVTELIEETRLWRPANSAMWVAWGIVQAKLPGGDDGEAESDKSEGEGEEDEEFDYLRYTQDRALFFWGDCVRMGFIKAEDLPEDIRGRIKVVDR</sequence>
<organism evidence="4 5">
    <name type="scientific">Plectosphaerella cucumerina</name>
    <dbReference type="NCBI Taxonomy" id="40658"/>
    <lineage>
        <taxon>Eukaryota</taxon>
        <taxon>Fungi</taxon>
        <taxon>Dikarya</taxon>
        <taxon>Ascomycota</taxon>
        <taxon>Pezizomycotina</taxon>
        <taxon>Sordariomycetes</taxon>
        <taxon>Hypocreomycetidae</taxon>
        <taxon>Glomerellales</taxon>
        <taxon>Plectosphaerellaceae</taxon>
        <taxon>Plectosphaerella</taxon>
    </lineage>
</organism>
<dbReference type="Gene3D" id="3.90.1200.10">
    <property type="match status" value="1"/>
</dbReference>
<evidence type="ECO:0000259" key="3">
    <source>
        <dbReference type="Pfam" id="PF04428"/>
    </source>
</evidence>
<evidence type="ECO:0000256" key="1">
    <source>
        <dbReference type="ARBA" id="ARBA00038211"/>
    </source>
</evidence>
<feature type="compositionally biased region" description="Polar residues" evidence="2">
    <location>
        <begin position="224"/>
        <end position="236"/>
    </location>
</feature>
<evidence type="ECO:0000313" key="5">
    <source>
        <dbReference type="Proteomes" id="UP000813385"/>
    </source>
</evidence>
<dbReference type="InterPro" id="IPR011009">
    <property type="entry name" value="Kinase-like_dom_sf"/>
</dbReference>
<protein>
    <submittedName>
        <fullName evidence="4">Choline kinase</fullName>
    </submittedName>
</protein>
<name>A0A8K0X319_9PEZI</name>
<feature type="compositionally biased region" description="Polar residues" evidence="2">
    <location>
        <begin position="117"/>
        <end position="128"/>
    </location>
</feature>
<keyword evidence="5" id="KW-1185">Reference proteome</keyword>
<feature type="compositionally biased region" description="Basic residues" evidence="2">
    <location>
        <begin position="135"/>
        <end position="157"/>
    </location>
</feature>
<dbReference type="PANTHER" id="PTHR22603">
    <property type="entry name" value="CHOLINE/ETHANOALAMINE KINASE"/>
    <property type="match status" value="1"/>
</dbReference>
<dbReference type="GO" id="GO:0004103">
    <property type="term" value="F:choline kinase activity"/>
    <property type="evidence" value="ECO:0007669"/>
    <property type="project" value="TreeGrafter"/>
</dbReference>
<feature type="compositionally biased region" description="Polar residues" evidence="2">
    <location>
        <begin position="1"/>
        <end position="13"/>
    </location>
</feature>
<proteinExistence type="inferred from homology"/>
<dbReference type="CDD" id="cd05157">
    <property type="entry name" value="ETNK_euk"/>
    <property type="match status" value="1"/>
</dbReference>
<dbReference type="Proteomes" id="UP000813385">
    <property type="component" value="Unassembled WGS sequence"/>
</dbReference>
<comment type="similarity">
    <text evidence="1">Belongs to the choline/ethanolamine kinase family.</text>
</comment>
<feature type="domain" description="Choline kinase N-terminal" evidence="3">
    <location>
        <begin position="236"/>
        <end position="308"/>
    </location>
</feature>
<keyword evidence="4" id="KW-0418">Kinase</keyword>
<dbReference type="GO" id="GO:0006646">
    <property type="term" value="P:phosphatidylethanolamine biosynthetic process"/>
    <property type="evidence" value="ECO:0007669"/>
    <property type="project" value="TreeGrafter"/>
</dbReference>
<dbReference type="EMBL" id="JAGPXD010000003">
    <property type="protein sequence ID" value="KAH7362246.1"/>
    <property type="molecule type" value="Genomic_DNA"/>
</dbReference>
<feature type="region of interest" description="Disordered" evidence="2">
    <location>
        <begin position="697"/>
        <end position="718"/>
    </location>
</feature>
<dbReference type="AlphaFoldDB" id="A0A8K0X319"/>
<dbReference type="InterPro" id="IPR007521">
    <property type="entry name" value="Choline_kin_N"/>
</dbReference>
<dbReference type="SUPFAM" id="SSF56112">
    <property type="entry name" value="Protein kinase-like (PK-like)"/>
    <property type="match status" value="1"/>
</dbReference>
<evidence type="ECO:0000313" key="4">
    <source>
        <dbReference type="EMBL" id="KAH7362246.1"/>
    </source>
</evidence>
<dbReference type="GO" id="GO:0004305">
    <property type="term" value="F:ethanolamine kinase activity"/>
    <property type="evidence" value="ECO:0007669"/>
    <property type="project" value="TreeGrafter"/>
</dbReference>
<gene>
    <name evidence="4" type="ORF">B0T11DRAFT_328337</name>
</gene>
<keyword evidence="4" id="KW-0808">Transferase</keyword>
<evidence type="ECO:0000256" key="2">
    <source>
        <dbReference type="SAM" id="MobiDB-lite"/>
    </source>
</evidence>
<feature type="compositionally biased region" description="Low complexity" evidence="2">
    <location>
        <begin position="77"/>
        <end position="93"/>
    </location>
</feature>
<feature type="compositionally biased region" description="Low complexity" evidence="2">
    <location>
        <begin position="43"/>
        <end position="53"/>
    </location>
</feature>
<feature type="region of interest" description="Disordered" evidence="2">
    <location>
        <begin position="1"/>
        <end position="180"/>
    </location>
</feature>
<reference evidence="4" key="1">
    <citation type="journal article" date="2021" name="Nat. Commun.">
        <title>Genetic determinants of endophytism in the Arabidopsis root mycobiome.</title>
        <authorList>
            <person name="Mesny F."/>
            <person name="Miyauchi S."/>
            <person name="Thiergart T."/>
            <person name="Pickel B."/>
            <person name="Atanasova L."/>
            <person name="Karlsson M."/>
            <person name="Huettel B."/>
            <person name="Barry K.W."/>
            <person name="Haridas S."/>
            <person name="Chen C."/>
            <person name="Bauer D."/>
            <person name="Andreopoulos W."/>
            <person name="Pangilinan J."/>
            <person name="LaButti K."/>
            <person name="Riley R."/>
            <person name="Lipzen A."/>
            <person name="Clum A."/>
            <person name="Drula E."/>
            <person name="Henrissat B."/>
            <person name="Kohler A."/>
            <person name="Grigoriev I.V."/>
            <person name="Martin F.M."/>
            <person name="Hacquard S."/>
        </authorList>
    </citation>
    <scope>NUCLEOTIDE SEQUENCE</scope>
    <source>
        <strain evidence="4">MPI-CAGE-AT-0016</strain>
    </source>
</reference>
<comment type="caution">
    <text evidence="4">The sequence shown here is derived from an EMBL/GenBank/DDBJ whole genome shotgun (WGS) entry which is preliminary data.</text>
</comment>
<dbReference type="Pfam" id="PF04428">
    <property type="entry name" value="Choline_kin_N"/>
    <property type="match status" value="1"/>
</dbReference>
<dbReference type="OrthoDB" id="10267235at2759"/>
<accession>A0A8K0X319</accession>
<feature type="region of interest" description="Disordered" evidence="2">
    <location>
        <begin position="607"/>
        <end position="630"/>
    </location>
</feature>